<name>A0AAD7TAC3_9TELE</name>
<sequence length="108" mass="11518">MENGDPCPLSLLPTHFSHIPWTQLHLKLPLHKYVDREGAGEASVETERFPATVSVTRLVRSSASWRGALSDSVSPLPRGPPLHRQRLGARAGFAGGEWAGIGGAAPAC</sequence>
<accession>A0AAD7TAC3</accession>
<comment type="caution">
    <text evidence="1">The sequence shown here is derived from an EMBL/GenBank/DDBJ whole genome shotgun (WGS) entry which is preliminary data.</text>
</comment>
<gene>
    <name evidence="1" type="ORF">AAFF_G00285280</name>
</gene>
<protein>
    <submittedName>
        <fullName evidence="1">Uncharacterized protein</fullName>
    </submittedName>
</protein>
<dbReference type="EMBL" id="JAINUG010000004">
    <property type="protein sequence ID" value="KAJ8417301.1"/>
    <property type="molecule type" value="Genomic_DNA"/>
</dbReference>
<reference evidence="1" key="1">
    <citation type="journal article" date="2023" name="Science">
        <title>Genome structures resolve the early diversification of teleost fishes.</title>
        <authorList>
            <person name="Parey E."/>
            <person name="Louis A."/>
            <person name="Montfort J."/>
            <person name="Bouchez O."/>
            <person name="Roques C."/>
            <person name="Iampietro C."/>
            <person name="Lluch J."/>
            <person name="Castinel A."/>
            <person name="Donnadieu C."/>
            <person name="Desvignes T."/>
            <person name="Floi Bucao C."/>
            <person name="Jouanno E."/>
            <person name="Wen M."/>
            <person name="Mejri S."/>
            <person name="Dirks R."/>
            <person name="Jansen H."/>
            <person name="Henkel C."/>
            <person name="Chen W.J."/>
            <person name="Zahm M."/>
            <person name="Cabau C."/>
            <person name="Klopp C."/>
            <person name="Thompson A.W."/>
            <person name="Robinson-Rechavi M."/>
            <person name="Braasch I."/>
            <person name="Lecointre G."/>
            <person name="Bobe J."/>
            <person name="Postlethwait J.H."/>
            <person name="Berthelot C."/>
            <person name="Roest Crollius H."/>
            <person name="Guiguen Y."/>
        </authorList>
    </citation>
    <scope>NUCLEOTIDE SEQUENCE</scope>
    <source>
        <strain evidence="1">NC1722</strain>
    </source>
</reference>
<keyword evidence="2" id="KW-1185">Reference proteome</keyword>
<dbReference type="AlphaFoldDB" id="A0AAD7TAC3"/>
<dbReference type="Proteomes" id="UP001221898">
    <property type="component" value="Unassembled WGS sequence"/>
</dbReference>
<proteinExistence type="predicted"/>
<evidence type="ECO:0000313" key="2">
    <source>
        <dbReference type="Proteomes" id="UP001221898"/>
    </source>
</evidence>
<evidence type="ECO:0000313" key="1">
    <source>
        <dbReference type="EMBL" id="KAJ8417301.1"/>
    </source>
</evidence>
<organism evidence="1 2">
    <name type="scientific">Aldrovandia affinis</name>
    <dbReference type="NCBI Taxonomy" id="143900"/>
    <lineage>
        <taxon>Eukaryota</taxon>
        <taxon>Metazoa</taxon>
        <taxon>Chordata</taxon>
        <taxon>Craniata</taxon>
        <taxon>Vertebrata</taxon>
        <taxon>Euteleostomi</taxon>
        <taxon>Actinopterygii</taxon>
        <taxon>Neopterygii</taxon>
        <taxon>Teleostei</taxon>
        <taxon>Notacanthiformes</taxon>
        <taxon>Halosauridae</taxon>
        <taxon>Aldrovandia</taxon>
    </lineage>
</organism>